<evidence type="ECO:0000313" key="2">
    <source>
        <dbReference type="Proteomes" id="UP000650994"/>
    </source>
</evidence>
<gene>
    <name evidence="1" type="ORF">GCM10010984_11590</name>
</gene>
<dbReference type="EMBL" id="BMFL01000007">
    <property type="protein sequence ID" value="GGE95776.1"/>
    <property type="molecule type" value="Genomic_DNA"/>
</dbReference>
<sequence length="97" mass="10706">MLFMITAIEVTNPLIIGKIYIILFTDRNKLKIISKGAKEIQKVQVAAKKFAKYGTLITSFILGNSNSKKLSTKGNKALKKTIAIPNIDLIKSNLLSI</sequence>
<evidence type="ECO:0000313" key="1">
    <source>
        <dbReference type="EMBL" id="GGE95776.1"/>
    </source>
</evidence>
<reference evidence="2" key="1">
    <citation type="journal article" date="2019" name="Int. J. Syst. Evol. Microbiol.">
        <title>The Global Catalogue of Microorganisms (GCM) 10K type strain sequencing project: providing services to taxonomists for standard genome sequencing and annotation.</title>
        <authorList>
            <consortium name="The Broad Institute Genomics Platform"/>
            <consortium name="The Broad Institute Genome Sequencing Center for Infectious Disease"/>
            <person name="Wu L."/>
            <person name="Ma J."/>
        </authorList>
    </citation>
    <scope>NUCLEOTIDE SEQUENCE [LARGE SCALE GENOMIC DNA]</scope>
    <source>
        <strain evidence="2">CGMCC 1.12707</strain>
    </source>
</reference>
<keyword evidence="2" id="KW-1185">Reference proteome</keyword>
<protein>
    <submittedName>
        <fullName evidence="1">Uncharacterized protein</fullName>
    </submittedName>
</protein>
<comment type="caution">
    <text evidence="1">The sequence shown here is derived from an EMBL/GenBank/DDBJ whole genome shotgun (WGS) entry which is preliminary data.</text>
</comment>
<accession>A0ABQ1TJ02</accession>
<dbReference type="Proteomes" id="UP000650994">
    <property type="component" value="Unassembled WGS sequence"/>
</dbReference>
<organism evidence="1 2">
    <name type="scientific">Chishuiella changwenlii</name>
    <dbReference type="NCBI Taxonomy" id="1434701"/>
    <lineage>
        <taxon>Bacteria</taxon>
        <taxon>Pseudomonadati</taxon>
        <taxon>Bacteroidota</taxon>
        <taxon>Flavobacteriia</taxon>
        <taxon>Flavobacteriales</taxon>
        <taxon>Weeksellaceae</taxon>
        <taxon>Chishuiella</taxon>
    </lineage>
</organism>
<name>A0ABQ1TJ02_9FLAO</name>
<proteinExistence type="predicted"/>